<dbReference type="InterPro" id="IPR012675">
    <property type="entry name" value="Beta-grasp_dom_sf"/>
</dbReference>
<protein>
    <recommendedName>
        <fullName evidence="6">Molybdopterin synthase sulfur carrier subunit</fullName>
    </recommendedName>
    <alternativeName>
        <fullName evidence="6">Molybdenum cofactor synthesis protein 2 small subunit</fullName>
    </alternativeName>
    <alternativeName>
        <fullName evidence="6">Molybdenum cofactor synthesis protein 2A</fullName>
        <shortName evidence="6">MOCS2A</shortName>
    </alternativeName>
    <alternativeName>
        <fullName evidence="6">Sulfur carrier protein MOCS2A</fullName>
    </alternativeName>
</protein>
<evidence type="ECO:0000256" key="1">
    <source>
        <dbReference type="ARBA" id="ARBA00005046"/>
    </source>
</evidence>
<dbReference type="PANTHER" id="PTHR33359:SF1">
    <property type="entry name" value="MOLYBDOPTERIN SYNTHASE SULFUR CARRIER SUBUNIT"/>
    <property type="match status" value="1"/>
</dbReference>
<evidence type="ECO:0000256" key="6">
    <source>
        <dbReference type="HAMAP-Rule" id="MF_03051"/>
    </source>
</evidence>
<dbReference type="EMBL" id="JAZGQO010000008">
    <property type="protein sequence ID" value="KAK6180488.1"/>
    <property type="molecule type" value="Genomic_DNA"/>
</dbReference>
<feature type="modified residue" description="1-thioglycine; alternate" evidence="6">
    <location>
        <position position="91"/>
    </location>
</feature>
<comment type="subunit">
    <text evidence="6">Heterotetramer; composed of 2 small (MOCS2A) and 2 large (MOCS2B) subunits.</text>
</comment>
<dbReference type="SUPFAM" id="SSF54285">
    <property type="entry name" value="MoaD/ThiS"/>
    <property type="match status" value="1"/>
</dbReference>
<comment type="PTM">
    <text evidence="6">C-terminal thiocarboxylation occurs in 2 steps, it is first acyl-adenylated (-COAMP) via the hesA/moeB/thiF part of MOCS3, then thiocarboxylated (-COSH) via the rhodanese domain of MOCS3.</text>
</comment>
<comment type="caution">
    <text evidence="7">The sequence shown here is derived from an EMBL/GenBank/DDBJ whole genome shotgun (WGS) entry which is preliminary data.</text>
</comment>
<dbReference type="GO" id="GO:1990140">
    <property type="term" value="C:molybdopterin synthase complex"/>
    <property type="evidence" value="ECO:0007669"/>
    <property type="project" value="UniProtKB-UniRule"/>
</dbReference>
<evidence type="ECO:0000313" key="7">
    <source>
        <dbReference type="EMBL" id="KAK6180488.1"/>
    </source>
</evidence>
<comment type="function">
    <text evidence="6">Acts as a sulfur carrier required for molybdopterin biosynthesis. Component of the molybdopterin synthase complex that catalyzes the conversion of precursor Z into molybdopterin by mediating the incorporation of 2 sulfur atoms into precursor Z to generate a dithiolene group. In the complex, serves as sulfur donor by being thiocarboxylated (-COSH) at its C-terminus by MOCS3. After interaction with MOCS2B, the sulfur is then transferred to precursor Z to form molybdopterin.</text>
</comment>
<dbReference type="FunFam" id="3.10.20.30:FF:000010">
    <property type="entry name" value="Molybdopterin synthase sulfur carrier subunit"/>
    <property type="match status" value="1"/>
</dbReference>
<organism evidence="7 8">
    <name type="scientific">Patella caerulea</name>
    <name type="common">Rayed Mediterranean limpet</name>
    <dbReference type="NCBI Taxonomy" id="87958"/>
    <lineage>
        <taxon>Eukaryota</taxon>
        <taxon>Metazoa</taxon>
        <taxon>Spiralia</taxon>
        <taxon>Lophotrochozoa</taxon>
        <taxon>Mollusca</taxon>
        <taxon>Gastropoda</taxon>
        <taxon>Patellogastropoda</taxon>
        <taxon>Patelloidea</taxon>
        <taxon>Patellidae</taxon>
        <taxon>Patella</taxon>
    </lineage>
</organism>
<dbReference type="GO" id="GO:0000166">
    <property type="term" value="F:nucleotide binding"/>
    <property type="evidence" value="ECO:0007669"/>
    <property type="project" value="UniProtKB-KW"/>
</dbReference>
<dbReference type="GO" id="GO:0030366">
    <property type="term" value="F:molybdopterin synthase activity"/>
    <property type="evidence" value="ECO:0007669"/>
    <property type="project" value="UniProtKB-UniRule"/>
</dbReference>
<gene>
    <name evidence="7" type="ORF">SNE40_012634</name>
</gene>
<evidence type="ECO:0000256" key="5">
    <source>
        <dbReference type="ARBA" id="ARBA00023150"/>
    </source>
</evidence>
<dbReference type="AlphaFoldDB" id="A0AAN8JUT6"/>
<evidence type="ECO:0000256" key="2">
    <source>
        <dbReference type="ARBA" id="ARBA00022490"/>
    </source>
</evidence>
<comment type="pathway">
    <text evidence="1 6">Cofactor biosynthesis; molybdopterin biosynthesis.</text>
</comment>
<dbReference type="Proteomes" id="UP001347796">
    <property type="component" value="Unassembled WGS sequence"/>
</dbReference>
<sequence length="91" mass="10325">MELNTFANVRVLFFAKSRELVGEKETVINYPSRISTRRILNELLERYNSLSVISENLILSLNEEYLDINDDLIINLKTGDELAVIPPISGG</sequence>
<reference evidence="7 8" key="1">
    <citation type="submission" date="2024-01" db="EMBL/GenBank/DDBJ databases">
        <title>The genome of the rayed Mediterranean limpet Patella caerulea (Linnaeus, 1758).</title>
        <authorList>
            <person name="Anh-Thu Weber A."/>
            <person name="Halstead-Nussloch G."/>
        </authorList>
    </citation>
    <scope>NUCLEOTIDE SEQUENCE [LARGE SCALE GENOMIC DNA]</scope>
    <source>
        <strain evidence="7">AATW-2023a</strain>
        <tissue evidence="7">Whole specimen</tissue>
    </source>
</reference>
<comment type="subcellular location">
    <subcellularLocation>
        <location evidence="6">Cytoplasm</location>
    </subcellularLocation>
</comment>
<keyword evidence="3 6" id="KW-0597">Phosphoprotein</keyword>
<keyword evidence="8" id="KW-1185">Reference proteome</keyword>
<dbReference type="GO" id="GO:1990133">
    <property type="term" value="C:molybdopterin adenylyltransferase complex"/>
    <property type="evidence" value="ECO:0007669"/>
    <property type="project" value="TreeGrafter"/>
</dbReference>
<dbReference type="InterPro" id="IPR044672">
    <property type="entry name" value="MOCS2A"/>
</dbReference>
<feature type="modified residue" description="Glycyl adenylate; alternate" evidence="6">
    <location>
        <position position="91"/>
    </location>
</feature>
<name>A0AAN8JUT6_PATCE</name>
<keyword evidence="5 6" id="KW-0501">Molybdenum cofactor biosynthesis</keyword>
<dbReference type="Gene3D" id="3.10.20.30">
    <property type="match status" value="1"/>
</dbReference>
<comment type="similarity">
    <text evidence="6">Belongs to the MoaD family. MOCS2A subfamily.</text>
</comment>
<evidence type="ECO:0000313" key="8">
    <source>
        <dbReference type="Proteomes" id="UP001347796"/>
    </source>
</evidence>
<proteinExistence type="inferred from homology"/>
<dbReference type="InterPro" id="IPR016155">
    <property type="entry name" value="Mopterin_synth/thiamin_S_b"/>
</dbReference>
<keyword evidence="4 6" id="KW-0547">Nucleotide-binding</keyword>
<dbReference type="PANTHER" id="PTHR33359">
    <property type="entry name" value="MOLYBDOPTERIN SYNTHASE SULFUR CARRIER SUBUNIT"/>
    <property type="match status" value="1"/>
</dbReference>
<dbReference type="HAMAP" id="MF_03051">
    <property type="entry name" value="MOCS2A"/>
    <property type="match status" value="1"/>
</dbReference>
<evidence type="ECO:0000256" key="4">
    <source>
        <dbReference type="ARBA" id="ARBA00022741"/>
    </source>
</evidence>
<dbReference type="Pfam" id="PF02597">
    <property type="entry name" value="ThiS"/>
    <property type="match status" value="1"/>
</dbReference>
<accession>A0AAN8JUT6</accession>
<dbReference type="CDD" id="cd00754">
    <property type="entry name" value="Ubl_MoaD"/>
    <property type="match status" value="1"/>
</dbReference>
<evidence type="ECO:0000256" key="3">
    <source>
        <dbReference type="ARBA" id="ARBA00022553"/>
    </source>
</evidence>
<keyword evidence="2 6" id="KW-0963">Cytoplasm</keyword>
<dbReference type="InterPro" id="IPR003749">
    <property type="entry name" value="ThiS/MoaD-like"/>
</dbReference>
<dbReference type="InterPro" id="IPR028887">
    <property type="entry name" value="MOCS2A_euk"/>
</dbReference>
<dbReference type="GO" id="GO:0006777">
    <property type="term" value="P:Mo-molybdopterin cofactor biosynthetic process"/>
    <property type="evidence" value="ECO:0007669"/>
    <property type="project" value="UniProtKB-UniRule"/>
</dbReference>